<dbReference type="Proteomes" id="UP000789920">
    <property type="component" value="Unassembled WGS sequence"/>
</dbReference>
<organism evidence="1 2">
    <name type="scientific">Racocetra persica</name>
    <dbReference type="NCBI Taxonomy" id="160502"/>
    <lineage>
        <taxon>Eukaryota</taxon>
        <taxon>Fungi</taxon>
        <taxon>Fungi incertae sedis</taxon>
        <taxon>Mucoromycota</taxon>
        <taxon>Glomeromycotina</taxon>
        <taxon>Glomeromycetes</taxon>
        <taxon>Diversisporales</taxon>
        <taxon>Gigasporaceae</taxon>
        <taxon>Racocetra</taxon>
    </lineage>
</organism>
<protein>
    <submittedName>
        <fullName evidence="1">23106_t:CDS:1</fullName>
    </submittedName>
</protein>
<name>A0ACA9Q4E6_9GLOM</name>
<gene>
    <name evidence="1" type="ORF">RPERSI_LOCUS12583</name>
</gene>
<feature type="non-terminal residue" evidence="1">
    <location>
        <position position="1"/>
    </location>
</feature>
<comment type="caution">
    <text evidence="1">The sequence shown here is derived from an EMBL/GenBank/DDBJ whole genome shotgun (WGS) entry which is preliminary data.</text>
</comment>
<sequence length="154" mass="17585">KKSKKDISANIIVLVISTSSSQINNALDALQANSSFENYNNFKSTLEANFFEDKFANILQTEEIEEYITNSQSDEYNDINTLSYCMDEVKKFIAIQFQNAKLFEEPAKFVFEIELDSGLSDAVELGQNLETNLLNLKKKSKIALHNLPKFSLYY</sequence>
<proteinExistence type="predicted"/>
<accession>A0ACA9Q4E6</accession>
<evidence type="ECO:0000313" key="2">
    <source>
        <dbReference type="Proteomes" id="UP000789920"/>
    </source>
</evidence>
<keyword evidence="2" id="KW-1185">Reference proteome</keyword>
<reference evidence="1" key="1">
    <citation type="submission" date="2021-06" db="EMBL/GenBank/DDBJ databases">
        <authorList>
            <person name="Kallberg Y."/>
            <person name="Tangrot J."/>
            <person name="Rosling A."/>
        </authorList>
    </citation>
    <scope>NUCLEOTIDE SEQUENCE</scope>
    <source>
        <strain evidence="1">MA461A</strain>
    </source>
</reference>
<dbReference type="EMBL" id="CAJVQC010027067">
    <property type="protein sequence ID" value="CAG8735240.1"/>
    <property type="molecule type" value="Genomic_DNA"/>
</dbReference>
<evidence type="ECO:0000313" key="1">
    <source>
        <dbReference type="EMBL" id="CAG8735240.1"/>
    </source>
</evidence>